<reference evidence="2 3" key="1">
    <citation type="submission" date="2015-03" db="EMBL/GenBank/DDBJ databases">
        <authorList>
            <consortium name="Pathogen Informatics"/>
        </authorList>
    </citation>
    <scope>NUCLEOTIDE SEQUENCE [LARGE SCALE GENOMIC DNA]</scope>
    <source>
        <strain evidence="2 3">C09601061</strain>
    </source>
</reference>
<evidence type="ECO:0008006" key="4">
    <source>
        <dbReference type="Google" id="ProtNLM"/>
    </source>
</evidence>
<dbReference type="EMBL" id="CGCX01003053">
    <property type="protein sequence ID" value="CFS18246.1"/>
    <property type="molecule type" value="Genomic_DNA"/>
</dbReference>
<name>A0A654U7N8_MYCTX</name>
<sequence length="68" mass="7222">MMLYGPVRFAKIVVMLCRTVSQPALADVAVAVVARLCKVLGSRLINWDSCAVMSELAAAPAGWAAKDD</sequence>
<feature type="signal peptide" evidence="1">
    <location>
        <begin position="1"/>
        <end position="26"/>
    </location>
</feature>
<organism evidence="2 3">
    <name type="scientific">Mycobacterium tuberculosis</name>
    <dbReference type="NCBI Taxonomy" id="1773"/>
    <lineage>
        <taxon>Bacteria</taxon>
        <taxon>Bacillati</taxon>
        <taxon>Actinomycetota</taxon>
        <taxon>Actinomycetes</taxon>
        <taxon>Mycobacteriales</taxon>
        <taxon>Mycobacteriaceae</taxon>
        <taxon>Mycobacterium</taxon>
        <taxon>Mycobacterium tuberculosis complex</taxon>
    </lineage>
</organism>
<dbReference type="AlphaFoldDB" id="A0A654U7N8"/>
<evidence type="ECO:0000256" key="1">
    <source>
        <dbReference type="SAM" id="SignalP"/>
    </source>
</evidence>
<dbReference type="Proteomes" id="UP000046680">
    <property type="component" value="Unassembled WGS sequence"/>
</dbReference>
<keyword evidence="1" id="KW-0732">Signal</keyword>
<accession>A0A654U7N8</accession>
<gene>
    <name evidence="2" type="ORF">ERS007657_04432</name>
</gene>
<proteinExistence type="predicted"/>
<evidence type="ECO:0000313" key="3">
    <source>
        <dbReference type="Proteomes" id="UP000046680"/>
    </source>
</evidence>
<protein>
    <recommendedName>
        <fullName evidence="4">Secreted protein</fullName>
    </recommendedName>
</protein>
<feature type="chain" id="PRO_5024812072" description="Secreted protein" evidence="1">
    <location>
        <begin position="27"/>
        <end position="68"/>
    </location>
</feature>
<evidence type="ECO:0000313" key="2">
    <source>
        <dbReference type="EMBL" id="CFS18246.1"/>
    </source>
</evidence>